<proteinExistence type="predicted"/>
<protein>
    <submittedName>
        <fullName evidence="2">Uncharacterized protein</fullName>
    </submittedName>
</protein>
<feature type="compositionally biased region" description="Basic and acidic residues" evidence="1">
    <location>
        <begin position="153"/>
        <end position="169"/>
    </location>
</feature>
<evidence type="ECO:0000256" key="1">
    <source>
        <dbReference type="SAM" id="MobiDB-lite"/>
    </source>
</evidence>
<dbReference type="InterPro" id="IPR001806">
    <property type="entry name" value="Small_GTPase"/>
</dbReference>
<dbReference type="EMBL" id="OZ019897">
    <property type="protein sequence ID" value="CAK9226106.1"/>
    <property type="molecule type" value="Genomic_DNA"/>
</dbReference>
<dbReference type="PANTHER" id="PTHR14659:SF1">
    <property type="entry name" value="ALPHA- AND GAMMA-ADAPTIN-BINDING PROTEIN P34"/>
    <property type="match status" value="1"/>
</dbReference>
<evidence type="ECO:0000313" key="2">
    <source>
        <dbReference type="EMBL" id="CAK9226106.1"/>
    </source>
</evidence>
<feature type="region of interest" description="Disordered" evidence="1">
    <location>
        <begin position="153"/>
        <end position="178"/>
    </location>
</feature>
<organism evidence="2 3">
    <name type="scientific">Sphagnum troendelagicum</name>
    <dbReference type="NCBI Taxonomy" id="128251"/>
    <lineage>
        <taxon>Eukaryota</taxon>
        <taxon>Viridiplantae</taxon>
        <taxon>Streptophyta</taxon>
        <taxon>Embryophyta</taxon>
        <taxon>Bryophyta</taxon>
        <taxon>Sphagnophytina</taxon>
        <taxon>Sphagnopsida</taxon>
        <taxon>Sphagnales</taxon>
        <taxon>Sphagnaceae</taxon>
        <taxon>Sphagnum</taxon>
    </lineage>
</organism>
<feature type="compositionally biased region" description="Low complexity" evidence="1">
    <location>
        <begin position="345"/>
        <end position="355"/>
    </location>
</feature>
<accession>A0ABP0UPG5</accession>
<sequence length="463" mass="51225">MGMEVPQSVAAEEDASNGVACRPGILVVGSKDVGKRTILNRLIADKDSEIVTSSATEASCHGWTIDTKYYTADVCVWMTCLNNPELNEGQQLQSLVNGCEALVMVFDLSNSTSFEEIQEWVSGMELKTFDILMCVGNKADRVPSHFGHTEYRRRLQKRGESSSDPHPEYMDFGIEQTEGSKLLGGEDQESLDDRRHSCIEWCSERGIEYIEACAINEVFDQCLSVDGDLQGVARIEGALSAHMWPGLVMKPLNKLTESSAAPQEIEDSSSEEDELDYLIEYELLSNASTEPWDGNDELWSFTGSDAPPLDATVSASEHQTVEHTVTSASEIHQESEVQNEAEVTSLPSSLGSLPEPRFEEIGEQIVVVEMSDGIAETEMTPLPQASSTEEALPADVADGHVDPGVMVNWEPGMEDMEQLMHEMANMRDNMRILSDGQRREMAAQLAMRMATMFKDDNEDEDEE</sequence>
<dbReference type="Pfam" id="PF00071">
    <property type="entry name" value="Ras"/>
    <property type="match status" value="1"/>
</dbReference>
<dbReference type="Gene3D" id="3.40.50.11960">
    <property type="match status" value="1"/>
</dbReference>
<feature type="region of interest" description="Disordered" evidence="1">
    <location>
        <begin position="335"/>
        <end position="355"/>
    </location>
</feature>
<keyword evidence="3" id="KW-1185">Reference proteome</keyword>
<dbReference type="SMART" id="SM00175">
    <property type="entry name" value="RAB"/>
    <property type="match status" value="1"/>
</dbReference>
<dbReference type="Pfam" id="PF10199">
    <property type="entry name" value="Adaptin_binding"/>
    <property type="match status" value="1"/>
</dbReference>
<dbReference type="InterPro" id="IPR019341">
    <property type="entry name" value="Alpha/Gamma-adaptin-bd_p34"/>
</dbReference>
<dbReference type="SUPFAM" id="SSF52540">
    <property type="entry name" value="P-loop containing nucleoside triphosphate hydrolases"/>
    <property type="match status" value="1"/>
</dbReference>
<name>A0ABP0UPG5_9BRYO</name>
<dbReference type="Proteomes" id="UP001497512">
    <property type="component" value="Chromosome 5"/>
</dbReference>
<gene>
    <name evidence="2" type="ORF">CSSPTR1EN2_LOCUS18073</name>
</gene>
<reference evidence="2" key="1">
    <citation type="submission" date="2024-02" db="EMBL/GenBank/DDBJ databases">
        <authorList>
            <consortium name="ELIXIR-Norway"/>
            <consortium name="Elixir Norway"/>
        </authorList>
    </citation>
    <scope>NUCLEOTIDE SEQUENCE</scope>
</reference>
<evidence type="ECO:0000313" key="3">
    <source>
        <dbReference type="Proteomes" id="UP001497512"/>
    </source>
</evidence>
<dbReference type="PANTHER" id="PTHR14659">
    <property type="entry name" value="ALPHA- AND GAMMA-ADAPTIN-BINDING PROTEIN P34"/>
    <property type="match status" value="1"/>
</dbReference>
<dbReference type="InterPro" id="IPR027417">
    <property type="entry name" value="P-loop_NTPase"/>
</dbReference>